<proteinExistence type="predicted"/>
<dbReference type="GO" id="GO:0005773">
    <property type="term" value="C:vacuole"/>
    <property type="evidence" value="ECO:0007669"/>
    <property type="project" value="GOC"/>
</dbReference>
<evidence type="ECO:0000313" key="3">
    <source>
        <dbReference type="EMBL" id="RDW28358.1"/>
    </source>
</evidence>
<dbReference type="GO" id="GO:0042149">
    <property type="term" value="P:cellular response to glucose starvation"/>
    <property type="evidence" value="ECO:0007669"/>
    <property type="project" value="TreeGrafter"/>
</dbReference>
<feature type="region of interest" description="Disordered" evidence="1">
    <location>
        <begin position="609"/>
        <end position="733"/>
    </location>
</feature>
<feature type="compositionally biased region" description="Basic and acidic residues" evidence="1">
    <location>
        <begin position="708"/>
        <end position="718"/>
    </location>
</feature>
<feature type="compositionally biased region" description="Low complexity" evidence="1">
    <location>
        <begin position="664"/>
        <end position="675"/>
    </location>
</feature>
<feature type="compositionally biased region" description="Acidic residues" evidence="1">
    <location>
        <begin position="452"/>
        <end position="463"/>
    </location>
</feature>
<feature type="compositionally biased region" description="Low complexity" evidence="1">
    <location>
        <begin position="316"/>
        <end position="328"/>
    </location>
</feature>
<accession>A0A371CDK0</accession>
<evidence type="ECO:0000313" key="4">
    <source>
        <dbReference type="Proteomes" id="UP000256601"/>
    </source>
</evidence>
<evidence type="ECO:0000256" key="1">
    <source>
        <dbReference type="SAM" id="MobiDB-lite"/>
    </source>
</evidence>
<protein>
    <recommendedName>
        <fullName evidence="2">Nitrogen regulatory protein areA GATA-like domain-containing protein</fullName>
    </recommendedName>
</protein>
<dbReference type="EMBL" id="KZ858953">
    <property type="protein sequence ID" value="RDW28358.1"/>
    <property type="molecule type" value="Genomic_DNA"/>
</dbReference>
<reference evidence="3 4" key="1">
    <citation type="submission" date="2018-07" db="EMBL/GenBank/DDBJ databases">
        <title>Draft Genome Assemblies for Five Robust Yarrowia lipolytica Strains Exhibiting High Lipid Production and Pentose Sugar Utilization and Sugar Alcohol Secretion from Undetoxified Lignocellulosic Biomass Hydrolysates.</title>
        <authorList>
            <consortium name="DOE Joint Genome Institute"/>
            <person name="Walker C."/>
            <person name="Ryu S."/>
            <person name="Na H."/>
            <person name="Zane M."/>
            <person name="LaButti K."/>
            <person name="Lipzen A."/>
            <person name="Haridas S."/>
            <person name="Barry K."/>
            <person name="Grigoriev I.V."/>
            <person name="Quarterman J."/>
            <person name="Slininger P."/>
            <person name="Dien B."/>
            <person name="Trinh C.T."/>
        </authorList>
    </citation>
    <scope>NUCLEOTIDE SEQUENCE [LARGE SCALE GENOMIC DNA]</scope>
    <source>
        <strain evidence="3 4">YB392</strain>
    </source>
</reference>
<feature type="region of interest" description="Disordered" evidence="1">
    <location>
        <begin position="1"/>
        <end position="108"/>
    </location>
</feature>
<sequence length="733" mass="79615">MDNFALKRSRSMGFDDSHRPAEMIKEREEEEARLALERASLNNTNNTAPTTQSNDQASSISSAEDDTDTHEISSVSSPELEATDPSKSAVTTSAEPPAAPVHDDSDVHYEPSRHVDYLSHDWKESDISSSWRYIVLRRKEVANSARLENASWRTWAKAKYNLKTVSPESVNWLKDYDVTWLYGPLCRTSSQANISGVGGAAAGDATPTASSDKEEQGATAGDTKSILKKRSATEMILALPPMRRSKDDSAVTPAAIAAAGDDKDKVVKSYFRHHQYRQKNPYGMTDEEVDTLADKLNAQYKLPPKSKSTGEGEDGTTTPSSVTPSATPSRDELVAPPPTANKDNVLEDDEAATPIATVAPPPTKPKRRIHFNSEVQQCISLDYVSSDEEDQYDSDSDSDDSDSDELDEEDDEPGLFLMVRSSSSASMHRPELSGMARNEQPGSGGRRGSNEDLSDDSDNDVETDPLKAVRTIAPIPPTSLKYAYDEDPMDAECNAIATVHSAVSHNNSRRRDYAHYDYNSVYQAPVNKHQANESIIPKAPYMESPSNSLTPSPTGSPEGSPKPKYMDILEQVRQAQAALAAQPIEVRTQETDKNIVGTVSEVATLDGLISDSDDHHDHDELAALHDHYSDDDSKPTELASEASEPAESSETFSKGVSSPKRSIATTATPTTSTSTENVSGLIDEKEDRPKAFRSPSTDSTSSTGSGSSEKRLIDKAKDMASNLWGWGSASSGN</sequence>
<name>A0A371CDK0_YARLL</name>
<feature type="domain" description="Nitrogen regulatory protein areA GATA-like" evidence="2">
    <location>
        <begin position="130"/>
        <end position="157"/>
    </location>
</feature>
<dbReference type="PANTHER" id="PTHR28051:SF1">
    <property type="entry name" value="PROTEIN MTL1-RELATED"/>
    <property type="match status" value="1"/>
</dbReference>
<dbReference type="VEuPathDB" id="FungiDB:YALI1_B21855g"/>
<feature type="compositionally biased region" description="Low complexity" evidence="1">
    <location>
        <begin position="694"/>
        <end position="707"/>
    </location>
</feature>
<dbReference type="AlphaFoldDB" id="A0A371CDK0"/>
<feature type="region of interest" description="Disordered" evidence="1">
    <location>
        <begin position="198"/>
        <end position="225"/>
    </location>
</feature>
<feature type="compositionally biased region" description="Low complexity" evidence="1">
    <location>
        <begin position="550"/>
        <end position="563"/>
    </location>
</feature>
<feature type="compositionally biased region" description="Polar residues" evidence="1">
    <location>
        <begin position="85"/>
        <end position="94"/>
    </location>
</feature>
<feature type="region of interest" description="Disordered" evidence="1">
    <location>
        <begin position="301"/>
        <end position="472"/>
    </location>
</feature>
<feature type="region of interest" description="Disordered" evidence="1">
    <location>
        <begin position="539"/>
        <end position="565"/>
    </location>
</feature>
<feature type="compositionally biased region" description="Basic and acidic residues" evidence="1">
    <location>
        <begin position="612"/>
        <end position="635"/>
    </location>
</feature>
<feature type="compositionally biased region" description="Polar residues" evidence="1">
    <location>
        <begin position="40"/>
        <end position="62"/>
    </location>
</feature>
<gene>
    <name evidence="3" type="ORF">B0I71DRAFT_45812</name>
</gene>
<feature type="compositionally biased region" description="Acidic residues" evidence="1">
    <location>
        <begin position="385"/>
        <end position="413"/>
    </location>
</feature>
<dbReference type="VEuPathDB" id="FungiDB:YALI0_B16808g"/>
<dbReference type="OrthoDB" id="5563539at2759"/>
<dbReference type="GO" id="GO:0007039">
    <property type="term" value="P:protein catabolic process in the vacuole"/>
    <property type="evidence" value="ECO:0007669"/>
    <property type="project" value="TreeGrafter"/>
</dbReference>
<dbReference type="InterPro" id="IPR013860">
    <property type="entry name" value="AreA_GATA"/>
</dbReference>
<organism evidence="3 4">
    <name type="scientific">Yarrowia lipolytica</name>
    <name type="common">Candida lipolytica</name>
    <dbReference type="NCBI Taxonomy" id="4952"/>
    <lineage>
        <taxon>Eukaryota</taxon>
        <taxon>Fungi</taxon>
        <taxon>Dikarya</taxon>
        <taxon>Ascomycota</taxon>
        <taxon>Saccharomycotina</taxon>
        <taxon>Dipodascomycetes</taxon>
        <taxon>Dipodascales</taxon>
        <taxon>Dipodascales incertae sedis</taxon>
        <taxon>Yarrowia</taxon>
    </lineage>
</organism>
<dbReference type="Pfam" id="PF08550">
    <property type="entry name" value="GATA_AreA"/>
    <property type="match status" value="1"/>
</dbReference>
<dbReference type="PANTHER" id="PTHR28051">
    <property type="entry name" value="PROTEIN MTL1-RELATED"/>
    <property type="match status" value="1"/>
</dbReference>
<feature type="compositionally biased region" description="Low complexity" evidence="1">
    <location>
        <begin position="639"/>
        <end position="650"/>
    </location>
</feature>
<dbReference type="InterPro" id="IPR052292">
    <property type="entry name" value="Glucose_repression_reg"/>
</dbReference>
<feature type="compositionally biased region" description="Basic and acidic residues" evidence="1">
    <location>
        <begin position="13"/>
        <end position="36"/>
    </location>
</feature>
<dbReference type="Proteomes" id="UP000256601">
    <property type="component" value="Unassembled WGS sequence"/>
</dbReference>
<feature type="compositionally biased region" description="Polar residues" evidence="1">
    <location>
        <begin position="651"/>
        <end position="660"/>
    </location>
</feature>
<evidence type="ECO:0000259" key="2">
    <source>
        <dbReference type="Pfam" id="PF08550"/>
    </source>
</evidence>